<accession>A0ABS1BLV0</accession>
<dbReference type="InterPro" id="IPR000595">
    <property type="entry name" value="cNMP-bd_dom"/>
</dbReference>
<name>A0ABS1BLV0_9SPHI</name>
<reference evidence="2 3" key="1">
    <citation type="submission" date="2020-12" db="EMBL/GenBank/DDBJ databases">
        <title>Bacterial novel species Pedobacter sp. SD-b isolated from soil.</title>
        <authorList>
            <person name="Jung H.-Y."/>
        </authorList>
    </citation>
    <scope>NUCLEOTIDE SEQUENCE [LARGE SCALE GENOMIC DNA]</scope>
    <source>
        <strain evidence="2 3">SD-b</strain>
    </source>
</reference>
<evidence type="ECO:0000313" key="3">
    <source>
        <dbReference type="Proteomes" id="UP000660024"/>
    </source>
</evidence>
<dbReference type="Pfam" id="PF00027">
    <property type="entry name" value="cNMP_binding"/>
    <property type="match status" value="1"/>
</dbReference>
<protein>
    <submittedName>
        <fullName evidence="2">Cyclic nucleotide-binding domain-containing protein</fullName>
    </submittedName>
</protein>
<dbReference type="EMBL" id="JAEHFY010000018">
    <property type="protein sequence ID" value="MBK0383821.1"/>
    <property type="molecule type" value="Genomic_DNA"/>
</dbReference>
<dbReference type="CDD" id="cd00038">
    <property type="entry name" value="CAP_ED"/>
    <property type="match status" value="1"/>
</dbReference>
<sequence>MAEKALFSEQEFELIKSLSKEINYKKGTKVLQEGKICKQTIFVCKGLLRLYRLDANGKEYTLKFAHENRWMSDRESYINASPSFFNIDAIESSNVLIWQKENFAFLLGEIPAFKMLMENLSSKSLIWDK</sequence>
<dbReference type="InterPro" id="IPR014710">
    <property type="entry name" value="RmlC-like_jellyroll"/>
</dbReference>
<dbReference type="SUPFAM" id="SSF51206">
    <property type="entry name" value="cAMP-binding domain-like"/>
    <property type="match status" value="1"/>
</dbReference>
<evidence type="ECO:0000259" key="1">
    <source>
        <dbReference type="PROSITE" id="PS50042"/>
    </source>
</evidence>
<dbReference type="Proteomes" id="UP000660024">
    <property type="component" value="Unassembled WGS sequence"/>
</dbReference>
<gene>
    <name evidence="2" type="ORF">I5M32_12705</name>
</gene>
<organism evidence="2 3">
    <name type="scientific">Pedobacter segetis</name>
    <dbReference type="NCBI Taxonomy" id="2793069"/>
    <lineage>
        <taxon>Bacteria</taxon>
        <taxon>Pseudomonadati</taxon>
        <taxon>Bacteroidota</taxon>
        <taxon>Sphingobacteriia</taxon>
        <taxon>Sphingobacteriales</taxon>
        <taxon>Sphingobacteriaceae</taxon>
        <taxon>Pedobacter</taxon>
    </lineage>
</organism>
<proteinExistence type="predicted"/>
<evidence type="ECO:0000313" key="2">
    <source>
        <dbReference type="EMBL" id="MBK0383821.1"/>
    </source>
</evidence>
<dbReference type="Gene3D" id="2.60.120.10">
    <property type="entry name" value="Jelly Rolls"/>
    <property type="match status" value="1"/>
</dbReference>
<keyword evidence="3" id="KW-1185">Reference proteome</keyword>
<comment type="caution">
    <text evidence="2">The sequence shown here is derived from an EMBL/GenBank/DDBJ whole genome shotgun (WGS) entry which is preliminary data.</text>
</comment>
<feature type="domain" description="Cyclic nucleotide-binding" evidence="1">
    <location>
        <begin position="2"/>
        <end position="108"/>
    </location>
</feature>
<dbReference type="PROSITE" id="PS50042">
    <property type="entry name" value="CNMP_BINDING_3"/>
    <property type="match status" value="1"/>
</dbReference>
<dbReference type="InterPro" id="IPR018490">
    <property type="entry name" value="cNMP-bd_dom_sf"/>
</dbReference>